<feature type="compositionally biased region" description="Gly residues" evidence="1">
    <location>
        <begin position="232"/>
        <end position="241"/>
    </location>
</feature>
<dbReference type="GO" id="GO:0003682">
    <property type="term" value="F:chromatin binding"/>
    <property type="evidence" value="ECO:0007669"/>
    <property type="project" value="TreeGrafter"/>
</dbReference>
<feature type="compositionally biased region" description="Low complexity" evidence="1">
    <location>
        <begin position="336"/>
        <end position="345"/>
    </location>
</feature>
<dbReference type="GO" id="GO:0003714">
    <property type="term" value="F:transcription corepressor activity"/>
    <property type="evidence" value="ECO:0007669"/>
    <property type="project" value="TreeGrafter"/>
</dbReference>
<accession>A0A9D4TFH8</accession>
<feature type="compositionally biased region" description="Basic residues" evidence="1">
    <location>
        <begin position="347"/>
        <end position="358"/>
    </location>
</feature>
<evidence type="ECO:0000256" key="1">
    <source>
        <dbReference type="SAM" id="MobiDB-lite"/>
    </source>
</evidence>
<dbReference type="Proteomes" id="UP001055712">
    <property type="component" value="Unassembled WGS sequence"/>
</dbReference>
<comment type="caution">
    <text evidence="2">The sequence shown here is derived from an EMBL/GenBank/DDBJ whole genome shotgun (WGS) entry which is preliminary data.</text>
</comment>
<dbReference type="PANTHER" id="PTHR15111">
    <property type="entry name" value="RNA POLYMERASE II SUBUNIT 5-MEDIATING PROTEIN NNX3"/>
    <property type="match status" value="1"/>
</dbReference>
<feature type="region of interest" description="Disordered" evidence="1">
    <location>
        <begin position="132"/>
        <end position="152"/>
    </location>
</feature>
<dbReference type="GO" id="GO:0000122">
    <property type="term" value="P:negative regulation of transcription by RNA polymerase II"/>
    <property type="evidence" value="ECO:0007669"/>
    <property type="project" value="TreeGrafter"/>
</dbReference>
<sequence length="358" mass="36120">MPLPRIEIYDLFGPALRGAAQGVLVALKGTQETQMAPTVEKSQVPQLVESHTPEQLAALKAALEQLGAKLDAAGSAPDGQAVGKDVVDIREQWSDEVHGEAGSTRVAVASSSGDRAGGAAGAATAAGAGAFDWKEGGSGSDAEEAGSAEAGSQDSFEALMQRMDALEVDEALWQQGEAASSGPAAETSAAAVPEAAAAAAAASAAPGAKRQQQAATRGQPAAVPGTQAVVGSGVGSGGSGSVKGRAGSSSGFKPGFLLGKRLQPAAVPLTGASKDASRRQQGAASQAPAERQKQEETAAQRNVAFSGRVVERAGSGVAASTQAMQQHERPPRQPEGEQPQPQPQRVSKFKQRRQGHDA</sequence>
<feature type="compositionally biased region" description="Basic and acidic residues" evidence="1">
    <location>
        <begin position="326"/>
        <end position="335"/>
    </location>
</feature>
<feature type="region of interest" description="Disordered" evidence="1">
    <location>
        <begin position="208"/>
        <end position="247"/>
    </location>
</feature>
<dbReference type="EMBL" id="SIDB01000013">
    <property type="protein sequence ID" value="KAI3424287.1"/>
    <property type="molecule type" value="Genomic_DNA"/>
</dbReference>
<organism evidence="2 3">
    <name type="scientific">Chlorella vulgaris</name>
    <name type="common">Green alga</name>
    <dbReference type="NCBI Taxonomy" id="3077"/>
    <lineage>
        <taxon>Eukaryota</taxon>
        <taxon>Viridiplantae</taxon>
        <taxon>Chlorophyta</taxon>
        <taxon>core chlorophytes</taxon>
        <taxon>Trebouxiophyceae</taxon>
        <taxon>Chlorellales</taxon>
        <taxon>Chlorellaceae</taxon>
        <taxon>Chlorella clade</taxon>
        <taxon>Chlorella</taxon>
    </lineage>
</organism>
<dbReference type="InterPro" id="IPR052255">
    <property type="entry name" value="RNA_pol_II_subunit5-mediator"/>
</dbReference>
<name>A0A9D4TFH8_CHLVU</name>
<proteinExistence type="predicted"/>
<gene>
    <name evidence="2" type="ORF">D9Q98_009842</name>
</gene>
<evidence type="ECO:0000313" key="2">
    <source>
        <dbReference type="EMBL" id="KAI3424287.1"/>
    </source>
</evidence>
<feature type="compositionally biased region" description="Low complexity" evidence="1">
    <location>
        <begin position="279"/>
        <end position="289"/>
    </location>
</feature>
<dbReference type="GO" id="GO:0019212">
    <property type="term" value="F:phosphatase inhibitor activity"/>
    <property type="evidence" value="ECO:0007669"/>
    <property type="project" value="TreeGrafter"/>
</dbReference>
<keyword evidence="3" id="KW-1185">Reference proteome</keyword>
<feature type="region of interest" description="Disordered" evidence="1">
    <location>
        <begin position="269"/>
        <end position="358"/>
    </location>
</feature>
<protein>
    <submittedName>
        <fullName evidence="2">Uncharacterized protein</fullName>
    </submittedName>
</protein>
<dbReference type="AlphaFoldDB" id="A0A9D4TFH8"/>
<dbReference type="PANTHER" id="PTHR15111:SF0">
    <property type="entry name" value="UNCONVENTIONAL PREFOLDIN RPB5 INTERACTOR 1"/>
    <property type="match status" value="1"/>
</dbReference>
<evidence type="ECO:0000313" key="3">
    <source>
        <dbReference type="Proteomes" id="UP001055712"/>
    </source>
</evidence>
<reference evidence="2" key="1">
    <citation type="journal article" date="2019" name="Plant J.">
        <title>Chlorella vulgaris genome assembly and annotation reveals the molecular basis for metabolic acclimation to high light conditions.</title>
        <authorList>
            <person name="Cecchin M."/>
            <person name="Marcolungo L."/>
            <person name="Rossato M."/>
            <person name="Girolomoni L."/>
            <person name="Cosentino E."/>
            <person name="Cuine S."/>
            <person name="Li-Beisson Y."/>
            <person name="Delledonne M."/>
            <person name="Ballottari M."/>
        </authorList>
    </citation>
    <scope>NUCLEOTIDE SEQUENCE</scope>
    <source>
        <strain evidence="2">211/11P</strain>
    </source>
</reference>
<reference evidence="2" key="2">
    <citation type="submission" date="2020-11" db="EMBL/GenBank/DDBJ databases">
        <authorList>
            <person name="Cecchin M."/>
            <person name="Marcolungo L."/>
            <person name="Rossato M."/>
            <person name="Girolomoni L."/>
            <person name="Cosentino E."/>
            <person name="Cuine S."/>
            <person name="Li-Beisson Y."/>
            <person name="Delledonne M."/>
            <person name="Ballottari M."/>
        </authorList>
    </citation>
    <scope>NUCLEOTIDE SEQUENCE</scope>
    <source>
        <strain evidence="2">211/11P</strain>
        <tissue evidence="2">Whole cell</tissue>
    </source>
</reference>